<dbReference type="Gene3D" id="3.40.50.720">
    <property type="entry name" value="NAD(P)-binding Rossmann-like Domain"/>
    <property type="match status" value="1"/>
</dbReference>
<dbReference type="InterPro" id="IPR022893">
    <property type="entry name" value="Shikimate_DH_fam"/>
</dbReference>
<comment type="pathway">
    <text evidence="1">Metabolic intermediate biosynthesis; chorismate biosynthesis; chorismate from D-erythrose 4-phosphate and phosphoenolpyruvate: step 4/7.</text>
</comment>
<dbReference type="InterPro" id="IPR046346">
    <property type="entry name" value="Aminoacid_DH-like_N_sf"/>
</dbReference>
<dbReference type="InterPro" id="IPR013708">
    <property type="entry name" value="Shikimate_DH-bd_N"/>
</dbReference>
<name>A0A1H2UKE9_9RHOB</name>
<feature type="domain" description="Shikimate dehydrogenase substrate binding N-terminal" evidence="4">
    <location>
        <begin position="8"/>
        <end position="92"/>
    </location>
</feature>
<keyword evidence="2" id="KW-0560">Oxidoreductase</keyword>
<evidence type="ECO:0000313" key="5">
    <source>
        <dbReference type="EMBL" id="SDW56540.1"/>
    </source>
</evidence>
<protein>
    <submittedName>
        <fullName evidence="5">Shikimate dehydrogenase</fullName>
    </submittedName>
</protein>
<accession>A0A1H2UKE9</accession>
<dbReference type="PANTHER" id="PTHR21089:SF1">
    <property type="entry name" value="BIFUNCTIONAL 3-DEHYDROQUINATE DEHYDRATASE_SHIKIMATE DEHYDROGENASE, CHLOROPLASTIC"/>
    <property type="match status" value="1"/>
</dbReference>
<sequence length="280" mass="29219">MKNWRLGLIGGNITASRSPLLHTVCGLAAGGNATYDLMVPAEWGLSFDEMLAHCKGAGFDGVNVTYPFKEAAAATVPPGDPLVAAMGSANTVCFTQQGPRAFNTDYTGFMAAFSARFPGRAPGRVLVLGTGGVGRAVVFGLAQLGARALVLHDTDPARIASLSRAVGGQFDLPVHAADADALADLDGFDGVVNCTPLGMEGRPGSPLPDGLRGNPSWAFDAVYTPEDTTFRAQLENLGADFLSGYDLYFHQGVQAFAHFSGTAALDAEWVRSVISHRADG</sequence>
<keyword evidence="3" id="KW-0028">Amino-acid biosynthesis</keyword>
<dbReference type="SUPFAM" id="SSF51735">
    <property type="entry name" value="NAD(P)-binding Rossmann-fold domains"/>
    <property type="match status" value="1"/>
</dbReference>
<evidence type="ECO:0000313" key="6">
    <source>
        <dbReference type="Proteomes" id="UP000198539"/>
    </source>
</evidence>
<dbReference type="SUPFAM" id="SSF53223">
    <property type="entry name" value="Aminoacid dehydrogenase-like, N-terminal domain"/>
    <property type="match status" value="1"/>
</dbReference>
<dbReference type="CDD" id="cd01065">
    <property type="entry name" value="NAD_bind_Shikimate_DH"/>
    <property type="match status" value="1"/>
</dbReference>
<keyword evidence="6" id="KW-1185">Reference proteome</keyword>
<evidence type="ECO:0000256" key="1">
    <source>
        <dbReference type="ARBA" id="ARBA00004871"/>
    </source>
</evidence>
<reference evidence="5 6" key="1">
    <citation type="submission" date="2016-10" db="EMBL/GenBank/DDBJ databases">
        <authorList>
            <person name="de Groot N.N."/>
        </authorList>
    </citation>
    <scope>NUCLEOTIDE SEQUENCE [LARGE SCALE GENOMIC DNA]</scope>
    <source>
        <strain evidence="5 6">CGMCC 1.8894</strain>
    </source>
</reference>
<dbReference type="EMBL" id="FNOM01000002">
    <property type="protein sequence ID" value="SDW56540.1"/>
    <property type="molecule type" value="Genomic_DNA"/>
</dbReference>
<dbReference type="STRING" id="564137.SAMN04488238_102411"/>
<dbReference type="OrthoDB" id="9792692at2"/>
<organism evidence="5 6">
    <name type="scientific">Roseicitreum antarcticum</name>
    <dbReference type="NCBI Taxonomy" id="564137"/>
    <lineage>
        <taxon>Bacteria</taxon>
        <taxon>Pseudomonadati</taxon>
        <taxon>Pseudomonadota</taxon>
        <taxon>Alphaproteobacteria</taxon>
        <taxon>Rhodobacterales</taxon>
        <taxon>Paracoccaceae</taxon>
        <taxon>Roseicitreum</taxon>
    </lineage>
</organism>
<proteinExistence type="predicted"/>
<evidence type="ECO:0000259" key="4">
    <source>
        <dbReference type="Pfam" id="PF08501"/>
    </source>
</evidence>
<dbReference type="GO" id="GO:0004764">
    <property type="term" value="F:shikimate 3-dehydrogenase (NADP+) activity"/>
    <property type="evidence" value="ECO:0007669"/>
    <property type="project" value="InterPro"/>
</dbReference>
<dbReference type="GO" id="GO:0050661">
    <property type="term" value="F:NADP binding"/>
    <property type="evidence" value="ECO:0007669"/>
    <property type="project" value="TreeGrafter"/>
</dbReference>
<dbReference type="GO" id="GO:0009423">
    <property type="term" value="P:chorismate biosynthetic process"/>
    <property type="evidence" value="ECO:0007669"/>
    <property type="project" value="TreeGrafter"/>
</dbReference>
<dbReference type="Pfam" id="PF08501">
    <property type="entry name" value="Shikimate_dh_N"/>
    <property type="match status" value="1"/>
</dbReference>
<dbReference type="RefSeq" id="WP_092886091.1">
    <property type="nucleotide sequence ID" value="NZ_CP061498.1"/>
</dbReference>
<evidence type="ECO:0000256" key="3">
    <source>
        <dbReference type="ARBA" id="ARBA00023141"/>
    </source>
</evidence>
<gene>
    <name evidence="5" type="ORF">SAMN04488238_102411</name>
</gene>
<evidence type="ECO:0000256" key="2">
    <source>
        <dbReference type="ARBA" id="ARBA00023002"/>
    </source>
</evidence>
<dbReference type="InterPro" id="IPR036291">
    <property type="entry name" value="NAD(P)-bd_dom_sf"/>
</dbReference>
<dbReference type="PANTHER" id="PTHR21089">
    <property type="entry name" value="SHIKIMATE DEHYDROGENASE"/>
    <property type="match status" value="1"/>
</dbReference>
<dbReference type="GO" id="GO:0019632">
    <property type="term" value="P:shikimate metabolic process"/>
    <property type="evidence" value="ECO:0007669"/>
    <property type="project" value="TreeGrafter"/>
</dbReference>
<dbReference type="GO" id="GO:0009073">
    <property type="term" value="P:aromatic amino acid family biosynthetic process"/>
    <property type="evidence" value="ECO:0007669"/>
    <property type="project" value="UniProtKB-KW"/>
</dbReference>
<dbReference type="Proteomes" id="UP000198539">
    <property type="component" value="Unassembled WGS sequence"/>
</dbReference>
<dbReference type="GO" id="GO:0005829">
    <property type="term" value="C:cytosol"/>
    <property type="evidence" value="ECO:0007669"/>
    <property type="project" value="TreeGrafter"/>
</dbReference>
<keyword evidence="3" id="KW-0057">Aromatic amino acid biosynthesis</keyword>
<dbReference type="Gene3D" id="3.40.50.10860">
    <property type="entry name" value="Leucine Dehydrogenase, chain A, domain 1"/>
    <property type="match status" value="1"/>
</dbReference>
<dbReference type="AlphaFoldDB" id="A0A1H2UKE9"/>